<dbReference type="Proteomes" id="UP000095601">
    <property type="component" value="Unassembled WGS sequence"/>
</dbReference>
<proteinExistence type="predicted"/>
<keyword evidence="2" id="KW-1185">Reference proteome</keyword>
<accession>A0A1E5UHE7</accession>
<dbReference type="STRING" id="237258.SAMN04489756_102152"/>
<keyword evidence="1" id="KW-0449">Lipoprotein</keyword>
<dbReference type="EMBL" id="MKGI01000005">
    <property type="protein sequence ID" value="OEL12313.1"/>
    <property type="molecule type" value="Genomic_DNA"/>
</dbReference>
<organism evidence="1 2">
    <name type="scientific">Cloacibacterium normanense</name>
    <dbReference type="NCBI Taxonomy" id="237258"/>
    <lineage>
        <taxon>Bacteria</taxon>
        <taxon>Pseudomonadati</taxon>
        <taxon>Bacteroidota</taxon>
        <taxon>Flavobacteriia</taxon>
        <taxon>Flavobacteriales</taxon>
        <taxon>Weeksellaceae</taxon>
    </lineage>
</organism>
<dbReference type="AlphaFoldDB" id="A0A1E5UHE7"/>
<comment type="caution">
    <text evidence="1">The sequence shown here is derived from an EMBL/GenBank/DDBJ whole genome shotgun (WGS) entry which is preliminary data.</text>
</comment>
<sequence>MKRSEMKNLFLILSFFLVFSCEKKEKEKVNNNDLIKKENSEIFYPRDLIELELEDSLNWAAQFKELQKAFFENDETKIKTFVKNPIMSESNSIWHLLEIDVTKNDNTEVPFTNKDFEKYHHLIFSPIFLELFQKIDFNEFYVKSNYEAKFIKKGKERYKMICSKVDDLYILNLYSEAEYEEGMGNMEFSVIYEFKIINQKLKLIDIELAG</sequence>
<evidence type="ECO:0000313" key="2">
    <source>
        <dbReference type="Proteomes" id="UP000095601"/>
    </source>
</evidence>
<evidence type="ECO:0000313" key="1">
    <source>
        <dbReference type="EMBL" id="OEL12313.1"/>
    </source>
</evidence>
<name>A0A1E5UHE7_9FLAO</name>
<reference evidence="1 2" key="1">
    <citation type="submission" date="2016-09" db="EMBL/GenBank/DDBJ databases">
        <authorList>
            <person name="Capua I."/>
            <person name="De Benedictis P."/>
            <person name="Joannis T."/>
            <person name="Lombin L.H."/>
            <person name="Cattoli G."/>
        </authorList>
    </citation>
    <scope>NUCLEOTIDE SEQUENCE [LARGE SCALE GENOMIC DNA]</scope>
    <source>
        <strain evidence="1 2">NRS-1</strain>
    </source>
</reference>
<dbReference type="PROSITE" id="PS51257">
    <property type="entry name" value="PROKAR_LIPOPROTEIN"/>
    <property type="match status" value="1"/>
</dbReference>
<gene>
    <name evidence="1" type="ORF">BHF72_1067</name>
</gene>
<protein>
    <submittedName>
        <fullName evidence="1">Putative lipoprotein</fullName>
    </submittedName>
</protein>